<dbReference type="GO" id="GO:0016787">
    <property type="term" value="F:hydrolase activity"/>
    <property type="evidence" value="ECO:0007669"/>
    <property type="project" value="UniProtKB-KW"/>
</dbReference>
<dbReference type="PANTHER" id="PTHR43265">
    <property type="entry name" value="ESTERASE ESTD"/>
    <property type="match status" value="1"/>
</dbReference>
<evidence type="ECO:0000313" key="2">
    <source>
        <dbReference type="EMBL" id="MFB9065385.1"/>
    </source>
</evidence>
<dbReference type="SUPFAM" id="SSF53474">
    <property type="entry name" value="alpha/beta-Hydrolases"/>
    <property type="match status" value="1"/>
</dbReference>
<evidence type="ECO:0000313" key="3">
    <source>
        <dbReference type="Proteomes" id="UP001589589"/>
    </source>
</evidence>
<organism evidence="2 3">
    <name type="scientific">Flavobacterium branchiarum</name>
    <dbReference type="NCBI Taxonomy" id="1114870"/>
    <lineage>
        <taxon>Bacteria</taxon>
        <taxon>Pseudomonadati</taxon>
        <taxon>Bacteroidota</taxon>
        <taxon>Flavobacteriia</taxon>
        <taxon>Flavobacteriales</taxon>
        <taxon>Flavobacteriaceae</taxon>
        <taxon>Flavobacterium</taxon>
    </lineage>
</organism>
<proteinExistence type="predicted"/>
<accession>A0ABV5FPB6</accession>
<dbReference type="PANTHER" id="PTHR43265:SF1">
    <property type="entry name" value="ESTERASE ESTD"/>
    <property type="match status" value="1"/>
</dbReference>
<reference evidence="2 3" key="1">
    <citation type="submission" date="2024-09" db="EMBL/GenBank/DDBJ databases">
        <authorList>
            <person name="Sun Q."/>
            <person name="Mori K."/>
        </authorList>
    </citation>
    <scope>NUCLEOTIDE SEQUENCE [LARGE SCALE GENOMIC DNA]</scope>
    <source>
        <strain evidence="2 3">CECT 7908</strain>
    </source>
</reference>
<feature type="domain" description="Serine aminopeptidase S33" evidence="1">
    <location>
        <begin position="63"/>
        <end position="312"/>
    </location>
</feature>
<keyword evidence="3" id="KW-1185">Reference proteome</keyword>
<sequence length="342" mass="39797">MLKIKFAILFTLFVAKCYSQEIMPYEKSIENADNYNFHNYQILQAEENFNISGTLITPKDNYDRIVIIVPGSGKDTRNSHFLLTQHLLDNKIAVFRYDERGVGLTGGKYSTHAYTLSNMVSDFTFVFNDLKNDKMFVNKKIGLLGHSFGGLVTIESIEKGVKCDFLIQWAAPVQRAKDLFKYQIKTGINKQEKTLNYASDEMKFAVMDSIQKIIDDNSTLDNSTLRKTIFKSLKKYGYNKEDYGWYISYRSYFDLLRKDFIPIYKKIEIPTLYIIGDNDVFVDPNESIKVLESLNNEKISLKVFKTLNHYLNKNERMELNIAIYEINKDAKEYISNWILNSN</sequence>
<dbReference type="Pfam" id="PF12146">
    <property type="entry name" value="Hydrolase_4"/>
    <property type="match status" value="1"/>
</dbReference>
<dbReference type="Proteomes" id="UP001589589">
    <property type="component" value="Unassembled WGS sequence"/>
</dbReference>
<dbReference type="EMBL" id="JBHMEX010000047">
    <property type="protein sequence ID" value="MFB9065385.1"/>
    <property type="molecule type" value="Genomic_DNA"/>
</dbReference>
<keyword evidence="2" id="KW-0378">Hydrolase</keyword>
<dbReference type="Gene3D" id="3.40.50.1820">
    <property type="entry name" value="alpha/beta hydrolase"/>
    <property type="match status" value="1"/>
</dbReference>
<name>A0ABV5FPB6_9FLAO</name>
<comment type="caution">
    <text evidence="2">The sequence shown here is derived from an EMBL/GenBank/DDBJ whole genome shotgun (WGS) entry which is preliminary data.</text>
</comment>
<gene>
    <name evidence="2" type="ORF">ACFFUQ_15275</name>
</gene>
<dbReference type="RefSeq" id="WP_290266424.1">
    <property type="nucleotide sequence ID" value="NZ_JAUFQQ010000005.1"/>
</dbReference>
<dbReference type="InterPro" id="IPR053145">
    <property type="entry name" value="AB_hydrolase_Est10"/>
</dbReference>
<dbReference type="InterPro" id="IPR029058">
    <property type="entry name" value="AB_hydrolase_fold"/>
</dbReference>
<evidence type="ECO:0000259" key="1">
    <source>
        <dbReference type="Pfam" id="PF12146"/>
    </source>
</evidence>
<dbReference type="InterPro" id="IPR022742">
    <property type="entry name" value="Hydrolase_4"/>
</dbReference>
<protein>
    <submittedName>
        <fullName evidence="2">Alpha/beta hydrolase</fullName>
    </submittedName>
</protein>